<dbReference type="Proteomes" id="UP000003295">
    <property type="component" value="Unassembled WGS sequence"/>
</dbReference>
<dbReference type="STRING" id="521003.COLINT_03704"/>
<gene>
    <name evidence="1" type="ORF">COLINT_03704</name>
</gene>
<accession>C4FC84</accession>
<sequence length="58" mass="6806">MGYRRAPVRASLPEPHLRTELSHARRCSHRAHARLAQTRYHGPIDPVVTYCTERWHCT</sequence>
<reference evidence="1 2" key="1">
    <citation type="submission" date="2009-04" db="EMBL/GenBank/DDBJ databases">
        <authorList>
            <person name="Weinstock G."/>
            <person name="Sodergren E."/>
            <person name="Clifton S."/>
            <person name="Fulton L."/>
            <person name="Fulton B."/>
            <person name="Courtney L."/>
            <person name="Fronick C."/>
            <person name="Harrison M."/>
            <person name="Strong C."/>
            <person name="Farmer C."/>
            <person name="Delahaunty K."/>
            <person name="Markovic C."/>
            <person name="Hall O."/>
            <person name="Minx P."/>
            <person name="Tomlinson C."/>
            <person name="Mitreva M."/>
            <person name="Nelson J."/>
            <person name="Hou S."/>
            <person name="Wollam A."/>
            <person name="Pepin K.H."/>
            <person name="Johnson M."/>
            <person name="Bhonagiri V."/>
            <person name="Nash W.E."/>
            <person name="Warren W."/>
            <person name="Chinwalla A."/>
            <person name="Mardis E.R."/>
            <person name="Wilson R.K."/>
        </authorList>
    </citation>
    <scope>NUCLEOTIDE SEQUENCE [LARGE SCALE GENOMIC DNA]</scope>
    <source>
        <strain evidence="1 2">DSM 13280</strain>
    </source>
</reference>
<dbReference type="EMBL" id="ABXH02000051">
    <property type="protein sequence ID" value="EEP43596.1"/>
    <property type="molecule type" value="Genomic_DNA"/>
</dbReference>
<name>C4FC84_9ACTN</name>
<evidence type="ECO:0000313" key="1">
    <source>
        <dbReference type="EMBL" id="EEP43596.1"/>
    </source>
</evidence>
<proteinExistence type="predicted"/>
<protein>
    <submittedName>
        <fullName evidence="1">Uncharacterized protein</fullName>
    </submittedName>
</protein>
<organism evidence="1 2">
    <name type="scientific">Collinsella intestinalis DSM 13280</name>
    <dbReference type="NCBI Taxonomy" id="521003"/>
    <lineage>
        <taxon>Bacteria</taxon>
        <taxon>Bacillati</taxon>
        <taxon>Actinomycetota</taxon>
        <taxon>Coriobacteriia</taxon>
        <taxon>Coriobacteriales</taxon>
        <taxon>Coriobacteriaceae</taxon>
        <taxon>Collinsella</taxon>
    </lineage>
</organism>
<evidence type="ECO:0000313" key="2">
    <source>
        <dbReference type="Proteomes" id="UP000003295"/>
    </source>
</evidence>
<dbReference type="HOGENOM" id="CLU_2971631_0_0_11"/>
<dbReference type="AlphaFoldDB" id="C4FC84"/>
<comment type="caution">
    <text evidence="1">The sequence shown here is derived from an EMBL/GenBank/DDBJ whole genome shotgun (WGS) entry which is preliminary data.</text>
</comment>